<keyword evidence="3" id="KW-1185">Reference proteome</keyword>
<feature type="compositionally biased region" description="Basic and acidic residues" evidence="1">
    <location>
        <begin position="88"/>
        <end position="98"/>
    </location>
</feature>
<evidence type="ECO:0000256" key="1">
    <source>
        <dbReference type="SAM" id="MobiDB-lite"/>
    </source>
</evidence>
<dbReference type="EMBL" id="SRLO01000120">
    <property type="protein sequence ID" value="TNN73924.1"/>
    <property type="molecule type" value="Genomic_DNA"/>
</dbReference>
<evidence type="ECO:0000313" key="2">
    <source>
        <dbReference type="EMBL" id="TNN73924.1"/>
    </source>
</evidence>
<accession>A0A4Z2I976</accession>
<organism evidence="2 3">
    <name type="scientific">Liparis tanakae</name>
    <name type="common">Tanaka's snailfish</name>
    <dbReference type="NCBI Taxonomy" id="230148"/>
    <lineage>
        <taxon>Eukaryota</taxon>
        <taxon>Metazoa</taxon>
        <taxon>Chordata</taxon>
        <taxon>Craniata</taxon>
        <taxon>Vertebrata</taxon>
        <taxon>Euteleostomi</taxon>
        <taxon>Actinopterygii</taxon>
        <taxon>Neopterygii</taxon>
        <taxon>Teleostei</taxon>
        <taxon>Neoteleostei</taxon>
        <taxon>Acanthomorphata</taxon>
        <taxon>Eupercaria</taxon>
        <taxon>Perciformes</taxon>
        <taxon>Cottioidei</taxon>
        <taxon>Cottales</taxon>
        <taxon>Liparidae</taxon>
        <taxon>Liparis</taxon>
    </lineage>
</organism>
<dbReference type="AlphaFoldDB" id="A0A4Z2I976"/>
<protein>
    <submittedName>
        <fullName evidence="2">Uncharacterized protein</fullName>
    </submittedName>
</protein>
<comment type="caution">
    <text evidence="2">The sequence shown here is derived from an EMBL/GenBank/DDBJ whole genome shotgun (WGS) entry which is preliminary data.</text>
</comment>
<reference evidence="2 3" key="1">
    <citation type="submission" date="2019-03" db="EMBL/GenBank/DDBJ databases">
        <title>First draft genome of Liparis tanakae, snailfish: a comprehensive survey of snailfish specific genes.</title>
        <authorList>
            <person name="Kim W."/>
            <person name="Song I."/>
            <person name="Jeong J.-H."/>
            <person name="Kim D."/>
            <person name="Kim S."/>
            <person name="Ryu S."/>
            <person name="Song J.Y."/>
            <person name="Lee S.K."/>
        </authorList>
    </citation>
    <scope>NUCLEOTIDE SEQUENCE [LARGE SCALE GENOMIC DNA]</scope>
    <source>
        <tissue evidence="2">Muscle</tissue>
    </source>
</reference>
<proteinExistence type="predicted"/>
<sequence length="98" mass="10258">MQRAAAATMPTTMPVVLLLSRTTSEGTGNTFTSGRGGRARKHYLRRGSVTRVAVREAVISPELGSQGSMSSSSLGHSADATSRSSADYGERIQKTVGT</sequence>
<feature type="region of interest" description="Disordered" evidence="1">
    <location>
        <begin position="59"/>
        <end position="98"/>
    </location>
</feature>
<name>A0A4Z2I976_9TELE</name>
<dbReference type="Proteomes" id="UP000314294">
    <property type="component" value="Unassembled WGS sequence"/>
</dbReference>
<evidence type="ECO:0000313" key="3">
    <source>
        <dbReference type="Proteomes" id="UP000314294"/>
    </source>
</evidence>
<feature type="compositionally biased region" description="Low complexity" evidence="1">
    <location>
        <begin position="64"/>
        <end position="77"/>
    </location>
</feature>
<gene>
    <name evidence="2" type="ORF">EYF80_015941</name>
</gene>